<proteinExistence type="predicted"/>
<sequence>MKPAKSVDDGSAGSYQGASSVSGSVYGSSPRTSVRPVQPQSRIDACVGARLACA</sequence>
<dbReference type="EMBL" id="JBHUFV010000061">
    <property type="protein sequence ID" value="MFD1937573.1"/>
    <property type="molecule type" value="Genomic_DNA"/>
</dbReference>
<accession>A0ABW4T861</accession>
<organism evidence="2 3">
    <name type="scientific">Nonomuraea mangrovi</name>
    <dbReference type="NCBI Taxonomy" id="2316207"/>
    <lineage>
        <taxon>Bacteria</taxon>
        <taxon>Bacillati</taxon>
        <taxon>Actinomycetota</taxon>
        <taxon>Actinomycetes</taxon>
        <taxon>Streptosporangiales</taxon>
        <taxon>Streptosporangiaceae</taxon>
        <taxon>Nonomuraea</taxon>
    </lineage>
</organism>
<comment type="caution">
    <text evidence="2">The sequence shown here is derived from an EMBL/GenBank/DDBJ whole genome shotgun (WGS) entry which is preliminary data.</text>
</comment>
<dbReference type="Proteomes" id="UP001597368">
    <property type="component" value="Unassembled WGS sequence"/>
</dbReference>
<name>A0ABW4T861_9ACTN</name>
<feature type="compositionally biased region" description="Low complexity" evidence="1">
    <location>
        <begin position="10"/>
        <end position="29"/>
    </location>
</feature>
<evidence type="ECO:0000256" key="1">
    <source>
        <dbReference type="SAM" id="MobiDB-lite"/>
    </source>
</evidence>
<reference evidence="3" key="1">
    <citation type="journal article" date="2019" name="Int. J. Syst. Evol. Microbiol.">
        <title>The Global Catalogue of Microorganisms (GCM) 10K type strain sequencing project: providing services to taxonomists for standard genome sequencing and annotation.</title>
        <authorList>
            <consortium name="The Broad Institute Genomics Platform"/>
            <consortium name="The Broad Institute Genome Sequencing Center for Infectious Disease"/>
            <person name="Wu L."/>
            <person name="Ma J."/>
        </authorList>
    </citation>
    <scope>NUCLEOTIDE SEQUENCE [LARGE SCALE GENOMIC DNA]</scope>
    <source>
        <strain evidence="3">ICMP 6774ER</strain>
    </source>
</reference>
<protein>
    <submittedName>
        <fullName evidence="2">Uncharacterized protein</fullName>
    </submittedName>
</protein>
<evidence type="ECO:0000313" key="3">
    <source>
        <dbReference type="Proteomes" id="UP001597368"/>
    </source>
</evidence>
<feature type="region of interest" description="Disordered" evidence="1">
    <location>
        <begin position="1"/>
        <end position="41"/>
    </location>
</feature>
<evidence type="ECO:0000313" key="2">
    <source>
        <dbReference type="EMBL" id="MFD1937573.1"/>
    </source>
</evidence>
<gene>
    <name evidence="2" type="ORF">ACFSKW_39510</name>
</gene>
<keyword evidence="3" id="KW-1185">Reference proteome</keyword>